<name>X1V279_9ZZZZ</name>
<dbReference type="AlphaFoldDB" id="X1V279"/>
<reference evidence="1" key="1">
    <citation type="journal article" date="2014" name="Front. Microbiol.">
        <title>High frequency of phylogenetically diverse reductive dehalogenase-homologous genes in deep subseafloor sedimentary metagenomes.</title>
        <authorList>
            <person name="Kawai M."/>
            <person name="Futagami T."/>
            <person name="Toyoda A."/>
            <person name="Takaki Y."/>
            <person name="Nishi S."/>
            <person name="Hori S."/>
            <person name="Arai W."/>
            <person name="Tsubouchi T."/>
            <person name="Morono Y."/>
            <person name="Uchiyama I."/>
            <person name="Ito T."/>
            <person name="Fujiyama A."/>
            <person name="Inagaki F."/>
            <person name="Takami H."/>
        </authorList>
    </citation>
    <scope>NUCLEOTIDE SEQUENCE</scope>
    <source>
        <strain evidence="1">Expedition CK06-06</strain>
    </source>
</reference>
<sequence>MWERGLDKQAGIGFSKDLNCQLALRPDDFLQVQAYYTGIGLRDIMAYPNFSPHFWIAQIGPYPISPP</sequence>
<accession>X1V279</accession>
<gene>
    <name evidence="1" type="ORF">S12H4_57609</name>
</gene>
<dbReference type="EMBL" id="BARW01037287">
    <property type="protein sequence ID" value="GAJ23863.1"/>
    <property type="molecule type" value="Genomic_DNA"/>
</dbReference>
<protein>
    <submittedName>
        <fullName evidence="1">Uncharacterized protein</fullName>
    </submittedName>
</protein>
<comment type="caution">
    <text evidence="1">The sequence shown here is derived from an EMBL/GenBank/DDBJ whole genome shotgun (WGS) entry which is preliminary data.</text>
</comment>
<evidence type="ECO:0000313" key="1">
    <source>
        <dbReference type="EMBL" id="GAJ23863.1"/>
    </source>
</evidence>
<proteinExistence type="predicted"/>
<organism evidence="1">
    <name type="scientific">marine sediment metagenome</name>
    <dbReference type="NCBI Taxonomy" id="412755"/>
    <lineage>
        <taxon>unclassified sequences</taxon>
        <taxon>metagenomes</taxon>
        <taxon>ecological metagenomes</taxon>
    </lineage>
</organism>